<accession>G2WN67</accession>
<feature type="compositionally biased region" description="Polar residues" evidence="1">
    <location>
        <begin position="70"/>
        <end position="83"/>
    </location>
</feature>
<organism evidence="2 3">
    <name type="scientific">Saccharomyces cerevisiae (strain Kyokai no. 7 / NBRC 101557)</name>
    <name type="common">Baker's yeast</name>
    <dbReference type="NCBI Taxonomy" id="721032"/>
    <lineage>
        <taxon>Eukaryota</taxon>
        <taxon>Fungi</taxon>
        <taxon>Dikarya</taxon>
        <taxon>Ascomycota</taxon>
        <taxon>Saccharomycotina</taxon>
        <taxon>Saccharomycetes</taxon>
        <taxon>Saccharomycetales</taxon>
        <taxon>Saccharomycetaceae</taxon>
        <taxon>Saccharomyces</taxon>
    </lineage>
</organism>
<comment type="caution">
    <text evidence="2">The sequence shown here is derived from an EMBL/GenBank/DDBJ whole genome shotgun (WGS) entry which is preliminary data.</text>
</comment>
<dbReference type="HOGENOM" id="CLU_2265813_0_0_1"/>
<gene>
    <name evidence="2" type="primary">K7_PEX27a</name>
    <name evidence="2" type="ORF">SYK7_065861</name>
</gene>
<evidence type="ECO:0000256" key="1">
    <source>
        <dbReference type="SAM" id="MobiDB-lite"/>
    </source>
</evidence>
<name>G2WN67_YEASK</name>
<dbReference type="AlphaFoldDB" id="G2WN67"/>
<feature type="region of interest" description="Disordered" evidence="1">
    <location>
        <begin position="42"/>
        <end position="83"/>
    </location>
</feature>
<reference evidence="2 3" key="1">
    <citation type="journal article" date="2011" name="DNA Res.">
        <title>Whole-genome sequencing of sake yeast Saccharomyces cerevisiae Kyokai no. 7.</title>
        <authorList>
            <person name="Akao T."/>
            <person name="Yashiro I."/>
            <person name="Hosoyama A."/>
            <person name="Kitagaki H."/>
            <person name="Horikawa H."/>
            <person name="Watanabe D."/>
            <person name="Akada R."/>
            <person name="Ando Y."/>
            <person name="Harashima S."/>
            <person name="Inoue T."/>
            <person name="Inoue Y."/>
            <person name="Kajiwara S."/>
            <person name="Kitamoto K."/>
            <person name="Kitamoto N."/>
            <person name="Kobayashi O."/>
            <person name="Kuhara S."/>
            <person name="Masubuchi T."/>
            <person name="Mizoguchi H."/>
            <person name="Nakao Y."/>
            <person name="Nakazato A."/>
            <person name="Namise M."/>
            <person name="Oba T."/>
            <person name="Ogata T."/>
            <person name="Ohta A."/>
            <person name="Sato M."/>
            <person name="Shibasaki S."/>
            <person name="Takatsume Y."/>
            <person name="Tanimoto S."/>
            <person name="Tsuboi H."/>
            <person name="Nishimura A."/>
            <person name="Yoda K."/>
            <person name="Ishikawa T."/>
            <person name="Iwashita K."/>
            <person name="Fujita N."/>
            <person name="Shimoi H."/>
        </authorList>
    </citation>
    <scope>NUCLEOTIDE SEQUENCE [LARGE SCALE GENOMIC DNA]</scope>
    <source>
        <strain evidence="3">Kyokai no. 7 / NBRC 101557</strain>
    </source>
</reference>
<protein>
    <submittedName>
        <fullName evidence="2">K7_Pex27ap</fullName>
    </submittedName>
</protein>
<proteinExistence type="predicted"/>
<evidence type="ECO:0000313" key="3">
    <source>
        <dbReference type="Proteomes" id="UP000001608"/>
    </source>
</evidence>
<dbReference type="Proteomes" id="UP000001608">
    <property type="component" value="Chromosome 15"/>
</dbReference>
<feature type="compositionally biased region" description="Basic and acidic residues" evidence="1">
    <location>
        <begin position="42"/>
        <end position="57"/>
    </location>
</feature>
<evidence type="ECO:0000313" key="2">
    <source>
        <dbReference type="EMBL" id="GAA26510.1"/>
    </source>
</evidence>
<dbReference type="EMBL" id="DG000051">
    <property type="protein sequence ID" value="GAA26510.1"/>
    <property type="molecule type" value="Genomic_DNA"/>
</dbReference>
<sequence length="103" mass="11526">MTSDPVNTNISSPTLTDRNADESWELLKREFNTLFSNLKTDSKEEGNFTDNKGETAKKPIVLQDNDDSDFTQNQGKVATATSTTNDRSFKRTLGSIEMKKTLC</sequence>